<organism evidence="2 3">
    <name type="scientific">Isobaculum melis</name>
    <dbReference type="NCBI Taxonomy" id="142588"/>
    <lineage>
        <taxon>Bacteria</taxon>
        <taxon>Bacillati</taxon>
        <taxon>Bacillota</taxon>
        <taxon>Bacilli</taxon>
        <taxon>Lactobacillales</taxon>
        <taxon>Carnobacteriaceae</taxon>
        <taxon>Isobaculum</taxon>
    </lineage>
</organism>
<feature type="transmembrane region" description="Helical" evidence="1">
    <location>
        <begin position="6"/>
        <end position="27"/>
    </location>
</feature>
<dbReference type="AlphaFoldDB" id="A0A1H9TKF1"/>
<keyword evidence="1" id="KW-0812">Transmembrane</keyword>
<dbReference type="EMBL" id="FOHA01000014">
    <property type="protein sequence ID" value="SER97675.1"/>
    <property type="molecule type" value="Genomic_DNA"/>
</dbReference>
<dbReference type="Pfam" id="PF05437">
    <property type="entry name" value="AzlD"/>
    <property type="match status" value="1"/>
</dbReference>
<evidence type="ECO:0000313" key="3">
    <source>
        <dbReference type="Proteomes" id="UP000198948"/>
    </source>
</evidence>
<keyword evidence="1" id="KW-1133">Transmembrane helix</keyword>
<name>A0A1H9TKF1_9LACT</name>
<dbReference type="InterPro" id="IPR008407">
    <property type="entry name" value="Brnchd-chn_aa_trnsp_AzlD"/>
</dbReference>
<accession>A0A1H9TKF1</accession>
<keyword evidence="3" id="KW-1185">Reference proteome</keyword>
<dbReference type="OrthoDB" id="7870017at2"/>
<dbReference type="RefSeq" id="WP_092653094.1">
    <property type="nucleotide sequence ID" value="NZ_FOHA01000014.1"/>
</dbReference>
<gene>
    <name evidence="2" type="ORF">SAMN04488559_11436</name>
</gene>
<sequence>MSSQLLYLILGMAFVSFLPRVMPMMYFSKREIPQWFHDWMKYVPAALFASLFFKDVFINSGHLEIWGNIKILAAVIVMGVAYKSKSMGISVVAGLGSILLLYYIF</sequence>
<proteinExistence type="predicted"/>
<dbReference type="Proteomes" id="UP000198948">
    <property type="component" value="Unassembled WGS sequence"/>
</dbReference>
<reference evidence="2 3" key="1">
    <citation type="submission" date="2016-10" db="EMBL/GenBank/DDBJ databases">
        <authorList>
            <person name="de Groot N.N."/>
        </authorList>
    </citation>
    <scope>NUCLEOTIDE SEQUENCE [LARGE SCALE GENOMIC DNA]</scope>
    <source>
        <strain evidence="2 3">DSM 13760</strain>
    </source>
</reference>
<evidence type="ECO:0000256" key="1">
    <source>
        <dbReference type="SAM" id="Phobius"/>
    </source>
</evidence>
<protein>
    <submittedName>
        <fullName evidence="2">Branched-chain amino acid transport protein</fullName>
    </submittedName>
</protein>
<feature type="transmembrane region" description="Helical" evidence="1">
    <location>
        <begin position="65"/>
        <end position="82"/>
    </location>
</feature>
<feature type="transmembrane region" description="Helical" evidence="1">
    <location>
        <begin position="87"/>
        <end position="104"/>
    </location>
</feature>
<feature type="transmembrane region" description="Helical" evidence="1">
    <location>
        <begin position="39"/>
        <end position="59"/>
    </location>
</feature>
<evidence type="ECO:0000313" key="2">
    <source>
        <dbReference type="EMBL" id="SER97675.1"/>
    </source>
</evidence>
<keyword evidence="1" id="KW-0472">Membrane</keyword>
<dbReference type="STRING" id="142588.SAMN04488559_11436"/>